<sequence>MVLIMELINNIAKAHGGVSVFGGVHFLKDPGFRTLVACPFFSSFRRRLADEDNYSAAALGRLRAATTMGFRVVAIRGCERRRQMATGERRRLPVLTSYSVFLPFVVGVQTEKF</sequence>
<comment type="caution">
    <text evidence="1">The sequence shown here is derived from an EMBL/GenBank/DDBJ whole genome shotgun (WGS) entry which is preliminary data.</text>
</comment>
<dbReference type="EMBL" id="BKCP01006071">
    <property type="protein sequence ID" value="GER41273.1"/>
    <property type="molecule type" value="Genomic_DNA"/>
</dbReference>
<keyword evidence="2" id="KW-1185">Reference proteome</keyword>
<evidence type="ECO:0000313" key="2">
    <source>
        <dbReference type="Proteomes" id="UP000325081"/>
    </source>
</evidence>
<name>A0A5A7Q7N0_STRAF</name>
<organism evidence="1 2">
    <name type="scientific">Striga asiatica</name>
    <name type="common">Asiatic witchweed</name>
    <name type="synonym">Buchnera asiatica</name>
    <dbReference type="NCBI Taxonomy" id="4170"/>
    <lineage>
        <taxon>Eukaryota</taxon>
        <taxon>Viridiplantae</taxon>
        <taxon>Streptophyta</taxon>
        <taxon>Embryophyta</taxon>
        <taxon>Tracheophyta</taxon>
        <taxon>Spermatophyta</taxon>
        <taxon>Magnoliopsida</taxon>
        <taxon>eudicotyledons</taxon>
        <taxon>Gunneridae</taxon>
        <taxon>Pentapetalae</taxon>
        <taxon>asterids</taxon>
        <taxon>lamiids</taxon>
        <taxon>Lamiales</taxon>
        <taxon>Orobanchaceae</taxon>
        <taxon>Buchnereae</taxon>
        <taxon>Striga</taxon>
    </lineage>
</organism>
<evidence type="ECO:0000313" key="1">
    <source>
        <dbReference type="EMBL" id="GER41273.1"/>
    </source>
</evidence>
<proteinExistence type="predicted"/>
<dbReference type="Proteomes" id="UP000325081">
    <property type="component" value="Unassembled WGS sequence"/>
</dbReference>
<gene>
    <name evidence="1" type="ORF">STAS_17980</name>
</gene>
<dbReference type="AlphaFoldDB" id="A0A5A7Q7N0"/>
<protein>
    <submittedName>
        <fullName evidence="1">ATP synthase subunit beta</fullName>
    </submittedName>
</protein>
<reference evidence="2" key="1">
    <citation type="journal article" date="2019" name="Curr. Biol.">
        <title>Genome Sequence of Striga asiatica Provides Insight into the Evolution of Plant Parasitism.</title>
        <authorList>
            <person name="Yoshida S."/>
            <person name="Kim S."/>
            <person name="Wafula E.K."/>
            <person name="Tanskanen J."/>
            <person name="Kim Y.M."/>
            <person name="Honaas L."/>
            <person name="Yang Z."/>
            <person name="Spallek T."/>
            <person name="Conn C.E."/>
            <person name="Ichihashi Y."/>
            <person name="Cheong K."/>
            <person name="Cui S."/>
            <person name="Der J.P."/>
            <person name="Gundlach H."/>
            <person name="Jiao Y."/>
            <person name="Hori C."/>
            <person name="Ishida J.K."/>
            <person name="Kasahara H."/>
            <person name="Kiba T."/>
            <person name="Kim M.S."/>
            <person name="Koo N."/>
            <person name="Laohavisit A."/>
            <person name="Lee Y.H."/>
            <person name="Lumba S."/>
            <person name="McCourt P."/>
            <person name="Mortimer J.C."/>
            <person name="Mutuku J.M."/>
            <person name="Nomura T."/>
            <person name="Sasaki-Sekimoto Y."/>
            <person name="Seto Y."/>
            <person name="Wang Y."/>
            <person name="Wakatake T."/>
            <person name="Sakakibara H."/>
            <person name="Demura T."/>
            <person name="Yamaguchi S."/>
            <person name="Yoneyama K."/>
            <person name="Manabe R.I."/>
            <person name="Nelson D.C."/>
            <person name="Schulman A.H."/>
            <person name="Timko M.P."/>
            <person name="dePamphilis C.W."/>
            <person name="Choi D."/>
            <person name="Shirasu K."/>
        </authorList>
    </citation>
    <scope>NUCLEOTIDE SEQUENCE [LARGE SCALE GENOMIC DNA]</scope>
    <source>
        <strain evidence="2">cv. UVA1</strain>
    </source>
</reference>
<accession>A0A5A7Q7N0</accession>